<comment type="caution">
    <text evidence="2">The sequence shown here is derived from an EMBL/GenBank/DDBJ whole genome shotgun (WGS) entry which is preliminary data.</text>
</comment>
<sequence length="60" mass="6851">MPDQLMIQEKTRIRIFDSKSLLRNNLVDLIASLLSVLILSEFCLGIFSGAIKVHFTPKEF</sequence>
<protein>
    <submittedName>
        <fullName evidence="2">Uncharacterized protein</fullName>
    </submittedName>
</protein>
<name>A0A829D127_LEPIR</name>
<gene>
    <name evidence="2" type="ORF">LEP1GSC029_2152</name>
</gene>
<reference evidence="2 3" key="1">
    <citation type="submission" date="2013-02" db="EMBL/GenBank/DDBJ databases">
        <authorList>
            <person name="Harkins D.M."/>
            <person name="Durkin A.S."/>
            <person name="Brinkac L.M."/>
            <person name="Haft D.H."/>
            <person name="Selengut J.D."/>
            <person name="Sanka R."/>
            <person name="DePew J."/>
            <person name="Purushe J."/>
            <person name="Whelen A.C."/>
            <person name="Vinetz J.M."/>
            <person name="Sutton G.G."/>
            <person name="Nierman W.C."/>
            <person name="Fouts D.E."/>
        </authorList>
    </citation>
    <scope>NUCLEOTIDE SEQUENCE [LARGE SCALE GENOMIC DNA]</scope>
    <source>
        <strain evidence="2 3">2002000626</strain>
    </source>
</reference>
<keyword evidence="1" id="KW-0472">Membrane</keyword>
<evidence type="ECO:0000256" key="1">
    <source>
        <dbReference type="SAM" id="Phobius"/>
    </source>
</evidence>
<organism evidence="2 3">
    <name type="scientific">Leptospira interrogans str. 2002000626</name>
    <dbReference type="NCBI Taxonomy" id="996803"/>
    <lineage>
        <taxon>Bacteria</taxon>
        <taxon>Pseudomonadati</taxon>
        <taxon>Spirochaetota</taxon>
        <taxon>Spirochaetia</taxon>
        <taxon>Leptospirales</taxon>
        <taxon>Leptospiraceae</taxon>
        <taxon>Leptospira</taxon>
    </lineage>
</organism>
<keyword evidence="1" id="KW-1133">Transmembrane helix</keyword>
<dbReference type="EMBL" id="AFJL02000153">
    <property type="protein sequence ID" value="EMY04007.1"/>
    <property type="molecule type" value="Genomic_DNA"/>
</dbReference>
<keyword evidence="1" id="KW-0812">Transmembrane</keyword>
<dbReference type="AlphaFoldDB" id="A0A829D127"/>
<proteinExistence type="predicted"/>
<evidence type="ECO:0000313" key="2">
    <source>
        <dbReference type="EMBL" id="EMY04007.1"/>
    </source>
</evidence>
<dbReference type="Proteomes" id="UP000012329">
    <property type="component" value="Unassembled WGS sequence"/>
</dbReference>
<feature type="transmembrane region" description="Helical" evidence="1">
    <location>
        <begin position="29"/>
        <end position="51"/>
    </location>
</feature>
<accession>A0A829D127</accession>
<evidence type="ECO:0000313" key="3">
    <source>
        <dbReference type="Proteomes" id="UP000012329"/>
    </source>
</evidence>